<keyword evidence="2" id="KW-0040">ANK repeat</keyword>
<keyword evidence="1" id="KW-0677">Repeat</keyword>
<dbReference type="Gene3D" id="3.40.50.300">
    <property type="entry name" value="P-loop containing nucleotide triphosphate hydrolases"/>
    <property type="match status" value="1"/>
</dbReference>
<name>A0ABR4JWX4_9EURO</name>
<sequence length="1951" mass="218117">MASSRLSHVDYTVAWISALPHEMTAGRAMLDQIHPDLPPRSGDTNSYTLGSVHGHNVVMVCLPAMGTNSAVAVVNHLRSSFPNVQYGLMVGIGGGVPSAKADIRLGDIAVSKPVDKYPGVVQYDFGKSIAGGRFEQTGTLNRPPEILLSVLSSLEARYLDLDSPISTIVSERLALNVKMTSFRCPGPDRDQLFESSYEHPEFEDNCSECDIDRLVKRENRSTTEPIVWYGLIASGNQVMKDGLVRDTLSTKSPILCFEMEAAGIMNYLPCLVIRGICDYCDSHKKKKWQAYAAMTAAAYARLLLSIVPRAMEGSQVVTSGPSMTPEEIECCRALFVTDPEEDMSRLKRRKGGHAPGTCTWILDTEQLNLWLGHSSSPEERPTIFWLHGNPGVGKSTITIAMTEMLRSHPSFISGQKTLAYFFCESSSDKHISATSILRGLLYQLIQQHPEWVSFLMPKYSIQKDRFFASFDALWSVLLAIAKQNGEIYCIIDALDECTQDSQETLLAQLGQTFDTTSGGSGDLGIHLMITSRPYDEIGRQLQQFYHHDLSAFPSLKHDVDLLIERKVDELSKRNAYPESVKQEVARILKEKADGTSLWVGIACRELRDVRSRNAAKTLQTLPRTLDSLYNTLLKAAKEHNPDDFDAVARILGVVAIAIRPLTILELSELSQLYLEHDEKLRYAFTRDNIHMCRLLVVVQDGTVSLLHKSLRDFLLRGDQKVVDERAAHAQAAYRCLDQIIDSFKDFDIYDYTRHNNSFVFYSSKYWPQHAFLAFDEFQVLQSHAVLFEPQSQVRDAWLEFIRYHNVFKVPPLTQPTLIQLVSEWGSLPIANYVLADPRHAGGLQNLLECSAYEGSIQLFSFLVTQQSAIITPEVIMAALRNRKTGREITKIIFERRKVEFPISEWAAVDAAVYGHLELFKWYLQDPADGFSLSRRFVEGISRHPSGGIKIMSLVLPHIAKRPDLIEQHLKITARHGNRKLMELVLDHLKANYAITEDVVQQAIYNFHYGPDIFRLLWDRLGNCLPVSEDTELFSFVHYNEEFVEITFDLLQDGIPSMRHIWDRPVKHRVHFLLTLLRKRASILITRDMLDTAVEANSEELMIALLERSETLDMIDEELIRAAACHGSTATVRLLYDCVSRAVTITEEIAMAAASNEPHGRWVVDFFLQLPGCDFPITQAVVDTASANGISGLYIISQLENHANKPLISRESLLELSAKHGWLGPLAEYYPQPGEDSQGRDELDIIIFQYRALDELSNFYEPRLESLQTISKDTILAAIGDSLYFTAEMIKLLTGRGVKIPVDEDVIMTAGKDGNYSSEASMLLFEMVRNYGDANPEIIKLAAFYAAADERTIALIIKTYPELLLNEDLMWRIATMGNARPLQILLHEKGANSPISSESLKVLARNGRSVLASRTGPLQKLLKKRHELTVLPEVLEILSRCWDTDPTIAAVVSQLHTLLQQHQQPFEPQFVYNLIDSAVWNRVHGEAIIHSLQEDYPALCFTITERTVRTASERDEFAALKAILKSPPAMVTVTKNALFAAAKTSDELLTLLISRGEDGSLTRGALLSAAGSPADEFLVHLTLQTAARTCSAGDAEALASFEALLLNFGGRMAVNDQLMRAAINNRWRYRSILQVVIDTAGTDFRLTKDFLDEAAEKSMAALKLFFNRFDASPLVDEKTIEAAAAAGSPAHLHFLLHRARQVTITEEIILKILPRCQASTFDGWESNTEAADKLELLYTRGRHIPITEDILIAAAYHNVVELLATWYPNQVRQCLSERVLLATAASQYSIKNLRLYARKFVGRTTDKLNLVSKLGCAVRDNHLWAVQNLLSKGAPPDTPDSDLRTPLRNAVRGERESIVKAILQTGAVNVNSVDLRGESSLFGGARVADTTIVRLLLEAGADPNIVNIRGQTAYSIASDNIRLGIMRILEEFGADTSLASCEGGLELCEPWW</sequence>
<dbReference type="InterPro" id="IPR035994">
    <property type="entry name" value="Nucleoside_phosphorylase_sf"/>
</dbReference>
<dbReference type="SUPFAM" id="SSF53167">
    <property type="entry name" value="Purine and uridine phosphorylases"/>
    <property type="match status" value="1"/>
</dbReference>
<dbReference type="Gene3D" id="3.40.50.1580">
    <property type="entry name" value="Nucleoside phosphorylase domain"/>
    <property type="match status" value="1"/>
</dbReference>
<organism evidence="4 5">
    <name type="scientific">Aspergillus pseudoustus</name>
    <dbReference type="NCBI Taxonomy" id="1810923"/>
    <lineage>
        <taxon>Eukaryota</taxon>
        <taxon>Fungi</taxon>
        <taxon>Dikarya</taxon>
        <taxon>Ascomycota</taxon>
        <taxon>Pezizomycotina</taxon>
        <taxon>Eurotiomycetes</taxon>
        <taxon>Eurotiomycetidae</taxon>
        <taxon>Eurotiales</taxon>
        <taxon>Aspergillaceae</taxon>
        <taxon>Aspergillus</taxon>
        <taxon>Aspergillus subgen. Nidulantes</taxon>
    </lineage>
</organism>
<dbReference type="SMART" id="SM00248">
    <property type="entry name" value="ANK"/>
    <property type="match status" value="4"/>
</dbReference>
<dbReference type="InterPro" id="IPR027417">
    <property type="entry name" value="P-loop_NTPase"/>
</dbReference>
<feature type="domain" description="Nephrocystin 3-like N-terminal" evidence="3">
    <location>
        <begin position="356"/>
        <end position="532"/>
    </location>
</feature>
<dbReference type="PANTHER" id="PTHR46082">
    <property type="entry name" value="ATP/GTP-BINDING PROTEIN-RELATED"/>
    <property type="match status" value="1"/>
</dbReference>
<feature type="repeat" description="ANK" evidence="2">
    <location>
        <begin position="1875"/>
        <end position="1907"/>
    </location>
</feature>
<dbReference type="InterPro" id="IPR055530">
    <property type="entry name" value="DUF7104"/>
</dbReference>
<evidence type="ECO:0000259" key="3">
    <source>
        <dbReference type="Pfam" id="PF24883"/>
    </source>
</evidence>
<dbReference type="Pfam" id="PF12796">
    <property type="entry name" value="Ank_2"/>
    <property type="match status" value="1"/>
</dbReference>
<dbReference type="InterPro" id="IPR036770">
    <property type="entry name" value="Ankyrin_rpt-contain_sf"/>
</dbReference>
<dbReference type="PANTHER" id="PTHR46082:SF11">
    <property type="entry name" value="AAA+ ATPASE DOMAIN-CONTAINING PROTEIN-RELATED"/>
    <property type="match status" value="1"/>
</dbReference>
<dbReference type="SUPFAM" id="SSF52540">
    <property type="entry name" value="P-loop containing nucleoside triphosphate hydrolases"/>
    <property type="match status" value="1"/>
</dbReference>
<evidence type="ECO:0000256" key="2">
    <source>
        <dbReference type="PROSITE-ProRule" id="PRU00023"/>
    </source>
</evidence>
<evidence type="ECO:0000313" key="5">
    <source>
        <dbReference type="Proteomes" id="UP001610446"/>
    </source>
</evidence>
<dbReference type="InterPro" id="IPR053137">
    <property type="entry name" value="NLR-like"/>
</dbReference>
<dbReference type="Pfam" id="PF24883">
    <property type="entry name" value="NPHP3_N"/>
    <property type="match status" value="1"/>
</dbReference>
<dbReference type="Pfam" id="PF23397">
    <property type="entry name" value="DUF7104"/>
    <property type="match status" value="2"/>
</dbReference>
<reference evidence="4 5" key="1">
    <citation type="submission" date="2024-07" db="EMBL/GenBank/DDBJ databases">
        <title>Section-level genome sequencing and comparative genomics of Aspergillus sections Usti and Cavernicolus.</title>
        <authorList>
            <consortium name="Lawrence Berkeley National Laboratory"/>
            <person name="Nybo J.L."/>
            <person name="Vesth T.C."/>
            <person name="Theobald S."/>
            <person name="Frisvad J.C."/>
            <person name="Larsen T.O."/>
            <person name="Kjaerboelling I."/>
            <person name="Rothschild-Mancinelli K."/>
            <person name="Lyhne E.K."/>
            <person name="Kogle M.E."/>
            <person name="Barry K."/>
            <person name="Clum A."/>
            <person name="Na H."/>
            <person name="Ledsgaard L."/>
            <person name="Lin J."/>
            <person name="Lipzen A."/>
            <person name="Kuo A."/>
            <person name="Riley R."/>
            <person name="Mondo S."/>
            <person name="Labutti K."/>
            <person name="Haridas S."/>
            <person name="Pangalinan J."/>
            <person name="Salamov A.A."/>
            <person name="Simmons B.A."/>
            <person name="Magnuson J.K."/>
            <person name="Chen J."/>
            <person name="Drula E."/>
            <person name="Henrissat B."/>
            <person name="Wiebenga A."/>
            <person name="Lubbers R.J."/>
            <person name="Gomes A.C."/>
            <person name="Makela M.R."/>
            <person name="Stajich J."/>
            <person name="Grigoriev I.V."/>
            <person name="Mortensen U.H."/>
            <person name="De Vries R.P."/>
            <person name="Baker S.E."/>
            <person name="Andersen M.R."/>
        </authorList>
    </citation>
    <scope>NUCLEOTIDE SEQUENCE [LARGE SCALE GENOMIC DNA]</scope>
    <source>
        <strain evidence="4 5">CBS 123904</strain>
    </source>
</reference>
<protein>
    <recommendedName>
        <fullName evidence="3">Nephrocystin 3-like N-terminal domain-containing protein</fullName>
    </recommendedName>
</protein>
<dbReference type="InterPro" id="IPR056884">
    <property type="entry name" value="NPHP3-like_N"/>
</dbReference>
<dbReference type="PROSITE" id="PS50297">
    <property type="entry name" value="ANK_REP_REGION"/>
    <property type="match status" value="1"/>
</dbReference>
<evidence type="ECO:0000313" key="4">
    <source>
        <dbReference type="EMBL" id="KAL2844553.1"/>
    </source>
</evidence>
<dbReference type="Gene3D" id="1.25.40.20">
    <property type="entry name" value="Ankyrin repeat-containing domain"/>
    <property type="match status" value="1"/>
</dbReference>
<dbReference type="PROSITE" id="PS50088">
    <property type="entry name" value="ANK_REPEAT"/>
    <property type="match status" value="1"/>
</dbReference>
<comment type="caution">
    <text evidence="4">The sequence shown here is derived from an EMBL/GenBank/DDBJ whole genome shotgun (WGS) entry which is preliminary data.</text>
</comment>
<proteinExistence type="predicted"/>
<dbReference type="SUPFAM" id="SSF48403">
    <property type="entry name" value="Ankyrin repeat"/>
    <property type="match status" value="1"/>
</dbReference>
<evidence type="ECO:0000256" key="1">
    <source>
        <dbReference type="ARBA" id="ARBA00022737"/>
    </source>
</evidence>
<gene>
    <name evidence="4" type="ORF">BJY01DRAFT_248064</name>
</gene>
<dbReference type="InterPro" id="IPR002110">
    <property type="entry name" value="Ankyrin_rpt"/>
</dbReference>
<dbReference type="EMBL" id="JBFXLU010000079">
    <property type="protein sequence ID" value="KAL2844553.1"/>
    <property type="molecule type" value="Genomic_DNA"/>
</dbReference>
<accession>A0ABR4JWX4</accession>
<keyword evidence="5" id="KW-1185">Reference proteome</keyword>
<dbReference type="Proteomes" id="UP001610446">
    <property type="component" value="Unassembled WGS sequence"/>
</dbReference>